<organism evidence="4">
    <name type="scientific">Brugia malayi</name>
    <name type="common">Filarial nematode worm</name>
    <dbReference type="NCBI Taxonomy" id="6279"/>
    <lineage>
        <taxon>Eukaryota</taxon>
        <taxon>Metazoa</taxon>
        <taxon>Ecdysozoa</taxon>
        <taxon>Nematoda</taxon>
        <taxon>Chromadorea</taxon>
        <taxon>Rhabditida</taxon>
        <taxon>Spirurina</taxon>
        <taxon>Spiruromorpha</taxon>
        <taxon>Filarioidea</taxon>
        <taxon>Onchocercidae</taxon>
        <taxon>Brugia</taxon>
    </lineage>
</organism>
<name>A0A1I9G0G2_BRUMA</name>
<dbReference type="SUPFAM" id="SSF101447">
    <property type="entry name" value="Formin homology 2 domain (FH2 domain)"/>
    <property type="match status" value="1"/>
</dbReference>
<dbReference type="InterPro" id="IPR042201">
    <property type="entry name" value="FH2_Formin_sf"/>
</dbReference>
<feature type="compositionally biased region" description="Polar residues" evidence="2">
    <location>
        <begin position="554"/>
        <end position="567"/>
    </location>
</feature>
<gene>
    <name evidence="4" type="primary">Bm8939</name>
    <name evidence="4" type="ORF">BM_Bm8939</name>
</gene>
<dbReference type="PANTHER" id="PTHR46345:SF8">
    <property type="entry name" value="FORMIN 3, ISOFORM B"/>
    <property type="match status" value="1"/>
</dbReference>
<proteinExistence type="predicted"/>
<reference evidence="4" key="2">
    <citation type="submission" date="2012-12" db="EMBL/GenBank/DDBJ databases">
        <authorList>
            <consortium name="WormBase Consortium"/>
            <person name="Ghedin E."/>
            <person name="Paulini M."/>
        </authorList>
    </citation>
    <scope>NUCLEOTIDE SEQUENCE</scope>
    <source>
        <strain evidence="4">FR3</strain>
    </source>
</reference>
<feature type="compositionally biased region" description="Low complexity" evidence="2">
    <location>
        <begin position="338"/>
        <end position="351"/>
    </location>
</feature>
<feature type="compositionally biased region" description="Low complexity" evidence="2">
    <location>
        <begin position="568"/>
        <end position="579"/>
    </location>
</feature>
<dbReference type="OMA" id="ETSMQIT"/>
<dbReference type="EMBL" id="LN856787">
    <property type="protein sequence ID" value="CDP92266.1"/>
    <property type="molecule type" value="Genomic_DNA"/>
</dbReference>
<accession>A0A1I9G0G2</accession>
<dbReference type="AlphaFoldDB" id="A0A1I9G0G2"/>
<feature type="region of interest" description="Disordered" evidence="2">
    <location>
        <begin position="329"/>
        <end position="356"/>
    </location>
</feature>
<evidence type="ECO:0000259" key="3">
    <source>
        <dbReference type="PROSITE" id="PS51444"/>
    </source>
</evidence>
<feature type="region of interest" description="Disordered" evidence="2">
    <location>
        <begin position="486"/>
        <end position="519"/>
    </location>
</feature>
<evidence type="ECO:0000256" key="2">
    <source>
        <dbReference type="SAM" id="MobiDB-lite"/>
    </source>
</evidence>
<feature type="domain" description="FH2" evidence="3">
    <location>
        <begin position="1"/>
        <end position="77"/>
    </location>
</feature>
<keyword evidence="1" id="KW-0175">Coiled coil</keyword>
<dbReference type="Gene3D" id="1.20.58.2220">
    <property type="entry name" value="Formin, FH2 domain"/>
    <property type="match status" value="1"/>
</dbReference>
<dbReference type="InterPro" id="IPR015425">
    <property type="entry name" value="FH2_Formin"/>
</dbReference>
<reference evidence="4" key="1">
    <citation type="journal article" date="2007" name="Science">
        <title>Draft genome of the filarial nematode parasite Brugia malayi.</title>
        <authorList>
            <person name="Ghedin E."/>
            <person name="Wang S."/>
            <person name="Spiro D."/>
            <person name="Caler E."/>
            <person name="Zhao Q."/>
            <person name="Crabtree J."/>
            <person name="Allen J.E."/>
            <person name="Delcher A.L."/>
            <person name="Guiliano D.B."/>
            <person name="Miranda-Saavedra D."/>
            <person name="Angiuoli S.V."/>
            <person name="Creasy T."/>
            <person name="Amedeo P."/>
            <person name="Haas B."/>
            <person name="El-Sayed N.M."/>
            <person name="Wortman J.R."/>
            <person name="Feldblyum T."/>
            <person name="Tallon L."/>
            <person name="Schatz M."/>
            <person name="Shumway M."/>
            <person name="Koo H."/>
            <person name="Salzberg S.L."/>
            <person name="Schobel S."/>
            <person name="Pertea M."/>
            <person name="Pop M."/>
            <person name="White O."/>
            <person name="Barton G.J."/>
            <person name="Carlow C.K."/>
            <person name="Crawford M.J."/>
            <person name="Daub J."/>
            <person name="Dimmic M.W."/>
            <person name="Estes C.F."/>
            <person name="Foster J.M."/>
            <person name="Ganatra M."/>
            <person name="Gregory W.F."/>
            <person name="Johnson N.M."/>
            <person name="Jin J."/>
            <person name="Komuniecki R."/>
            <person name="Korf I."/>
            <person name="Kumar S."/>
            <person name="Laney S."/>
            <person name="Li B.W."/>
            <person name="Li W."/>
            <person name="Lindblom T.H."/>
            <person name="Lustigman S."/>
            <person name="Ma D."/>
            <person name="Maina C.V."/>
            <person name="Martin D.M."/>
            <person name="McCarter J.P."/>
            <person name="McReynolds L."/>
            <person name="Mitreva M."/>
            <person name="Nutman T.B."/>
            <person name="Parkinson J."/>
            <person name="Peregrin-Alvarez J.M."/>
            <person name="Poole C."/>
            <person name="Ren Q."/>
            <person name="Saunders L."/>
            <person name="Sluder A.E."/>
            <person name="Smith K."/>
            <person name="Stanke M."/>
            <person name="Unnasch T.R."/>
            <person name="Ware J."/>
            <person name="Wei A.D."/>
            <person name="Weil G."/>
            <person name="Williams D.J."/>
            <person name="Zhang Y."/>
            <person name="Williams S.A."/>
            <person name="Fraser-Liggett C."/>
            <person name="Slatko B."/>
            <person name="Blaxter M.L."/>
            <person name="Scott A.L."/>
        </authorList>
    </citation>
    <scope>NUCLEOTIDE SEQUENCE</scope>
    <source>
        <strain evidence="4">FR3</strain>
    </source>
</reference>
<evidence type="ECO:0000313" key="4">
    <source>
        <dbReference type="EMBL" id="CDP92266.1"/>
    </source>
</evidence>
<dbReference type="PANTHER" id="PTHR46345">
    <property type="entry name" value="INVERTED FORMIN-2"/>
    <property type="match status" value="1"/>
</dbReference>
<evidence type="ECO:0000256" key="1">
    <source>
        <dbReference type="SAM" id="Coils"/>
    </source>
</evidence>
<feature type="compositionally biased region" description="Low complexity" evidence="2">
    <location>
        <begin position="629"/>
        <end position="640"/>
    </location>
</feature>
<sequence length="672" mass="76409">MNSQQHMENMQEQLEQMDQLISYLAVYFCEDEKHFKIEECFKILSTFICRLRDALNDNEKRTKRLKRLDEKTNMEKMMPNNSSEFNLLKKINNNNNDADNDNNNNRTLEELLESNTHSNIRHSRPRLNINPTNMLVKLSNDDEKKDRKIIHRTVRKLKDDIPDESDMSPILKLRKQSRNKSDAYLIRHSQNLDEFLEVAERVEKEAVKQHVEYNKEMPDELIEMTPTFSTSTEDSSSTMIKVERMPSNNINLEEITSINNNSINNIKNNDKITTILYSMDKMKQRVAMEKTTEIPLSKTIRNVRTMKSIQTSNEQSRNSLSYRNKLSTIPSSHKSMSQQQQQQQQQQEQQQSSNNNKSTSIFATQFNSTNQKIEMLDEICCNESKNLINSKSSIQSGKLFNTTTTTTANTTNTNTNTTTATTNKETMIKRRNEKMLTNKSEIISTKTNKGISTRKLNSGNTTTNNLSNVMATKNSTTIRMPKKSMITSTTTDTEIPCTSNLSTTENSRTTNTFHPLSNQNEQNIDSQTFWRKNHRTTYAKSNLVTIKGALQSNDNNSHSTISPNNDPSLSSSLSSTSKLGHVITRPKSAPQRTIIGGATSLSRVVPPRSSPSTTRRPVKGINKSGQQVSTSTPTTTTGSSHNNRTMKRTDSCSTASRPLLIKTGTVSKPRWK</sequence>
<feature type="compositionally biased region" description="Low complexity" evidence="2">
    <location>
        <begin position="602"/>
        <end position="615"/>
    </location>
</feature>
<dbReference type="PROSITE" id="PS51444">
    <property type="entry name" value="FH2"/>
    <property type="match status" value="1"/>
</dbReference>
<feature type="coiled-coil region" evidence="1">
    <location>
        <begin position="51"/>
        <end position="111"/>
    </location>
</feature>
<feature type="region of interest" description="Disordered" evidence="2">
    <location>
        <begin position="554"/>
        <end position="672"/>
    </location>
</feature>
<protein>
    <submittedName>
        <fullName evidence="4">Bm8939</fullName>
    </submittedName>
</protein>